<evidence type="ECO:0000256" key="3">
    <source>
        <dbReference type="ARBA" id="ARBA00023125"/>
    </source>
</evidence>
<dbReference type="PRINTS" id="PR00039">
    <property type="entry name" value="HTHLYSR"/>
</dbReference>
<dbReference type="InterPro" id="IPR036390">
    <property type="entry name" value="WH_DNA-bd_sf"/>
</dbReference>
<evidence type="ECO:0000256" key="1">
    <source>
        <dbReference type="ARBA" id="ARBA00009437"/>
    </source>
</evidence>
<accession>A0A4R3RJB7</accession>
<keyword evidence="3" id="KW-0238">DNA-binding</keyword>
<dbReference type="CDD" id="cd08432">
    <property type="entry name" value="PBP2_GcdR_TrpI_HvrB_AmpR_like"/>
    <property type="match status" value="1"/>
</dbReference>
<sequence length="302" mass="33619">MNYPPIQALRALDCFVKTGSINRTAEELNLTRSAVSYQLRQLEERLKFRLFERENNLLTVTPQGLAYALAVRRALDTLSTAAVRNASLGLRGTLNVSCTPGFGGGWLSSCIARFLDQQPDIRVNIKTPKSLSEVSDKEVDLFISYGDGRWEDMEVVLLMEVRVTPVCSPILLNRHSLLQPSDLRKVHLLDVNDQQHDWEHWLSIAGEGSLLAYARLKFSDWHLSYSAALYAQGIALGDVFTCRAALEGGLLVQPFELAVKSQSAYYLVVPPAKAELPAVIAFSNWLQSELVRNNLTSANIIT</sequence>
<reference evidence="6 7" key="1">
    <citation type="submission" date="2019-03" db="EMBL/GenBank/DDBJ databases">
        <title>Genomic Encyclopedia of Type Strains, Phase IV (KMG-V): Genome sequencing to study the core and pangenomes of soil and plant-associated prokaryotes.</title>
        <authorList>
            <person name="Whitman W."/>
        </authorList>
    </citation>
    <scope>NUCLEOTIDE SEQUENCE [LARGE SCALE GENOMIC DNA]</scope>
    <source>
        <strain evidence="6 7">IE4868</strain>
    </source>
</reference>
<comment type="similarity">
    <text evidence="1">Belongs to the LysR transcriptional regulatory family.</text>
</comment>
<dbReference type="SUPFAM" id="SSF53850">
    <property type="entry name" value="Periplasmic binding protein-like II"/>
    <property type="match status" value="1"/>
</dbReference>
<dbReference type="GO" id="GO:0006351">
    <property type="term" value="P:DNA-templated transcription"/>
    <property type="evidence" value="ECO:0007669"/>
    <property type="project" value="TreeGrafter"/>
</dbReference>
<dbReference type="Pfam" id="PF00126">
    <property type="entry name" value="HTH_1"/>
    <property type="match status" value="1"/>
</dbReference>
<dbReference type="Gene3D" id="3.40.190.10">
    <property type="entry name" value="Periplasmic binding protein-like II"/>
    <property type="match status" value="2"/>
</dbReference>
<organism evidence="6 7">
    <name type="scientific">Rhizobium azibense</name>
    <dbReference type="NCBI Taxonomy" id="1136135"/>
    <lineage>
        <taxon>Bacteria</taxon>
        <taxon>Pseudomonadati</taxon>
        <taxon>Pseudomonadota</taxon>
        <taxon>Alphaproteobacteria</taxon>
        <taxon>Hyphomicrobiales</taxon>
        <taxon>Rhizobiaceae</taxon>
        <taxon>Rhizobium/Agrobacterium group</taxon>
        <taxon>Rhizobium</taxon>
    </lineage>
</organism>
<dbReference type="EMBL" id="SMBK01000027">
    <property type="protein sequence ID" value="TCU31466.1"/>
    <property type="molecule type" value="Genomic_DNA"/>
</dbReference>
<dbReference type="PANTHER" id="PTHR30537:SF74">
    <property type="entry name" value="HTH-TYPE TRANSCRIPTIONAL REGULATOR TRPI"/>
    <property type="match status" value="1"/>
</dbReference>
<dbReference type="PROSITE" id="PS50931">
    <property type="entry name" value="HTH_LYSR"/>
    <property type="match status" value="1"/>
</dbReference>
<keyword evidence="2" id="KW-0805">Transcription regulation</keyword>
<keyword evidence="4" id="KW-0804">Transcription</keyword>
<evidence type="ECO:0000256" key="2">
    <source>
        <dbReference type="ARBA" id="ARBA00023015"/>
    </source>
</evidence>
<dbReference type="InterPro" id="IPR005119">
    <property type="entry name" value="LysR_subst-bd"/>
</dbReference>
<protein>
    <submittedName>
        <fullName evidence="6">LysR family glycine cleavage system transcriptional activator</fullName>
    </submittedName>
</protein>
<proteinExistence type="inferred from homology"/>
<dbReference type="RefSeq" id="WP_245521406.1">
    <property type="nucleotide sequence ID" value="NZ_SMBK01000027.1"/>
</dbReference>
<dbReference type="GO" id="GO:0043565">
    <property type="term" value="F:sequence-specific DNA binding"/>
    <property type="evidence" value="ECO:0007669"/>
    <property type="project" value="TreeGrafter"/>
</dbReference>
<dbReference type="InterPro" id="IPR000847">
    <property type="entry name" value="LysR_HTH_N"/>
</dbReference>
<comment type="caution">
    <text evidence="6">The sequence shown here is derived from an EMBL/GenBank/DDBJ whole genome shotgun (WGS) entry which is preliminary data.</text>
</comment>
<dbReference type="AlphaFoldDB" id="A0A4R3RJB7"/>
<evidence type="ECO:0000256" key="4">
    <source>
        <dbReference type="ARBA" id="ARBA00023163"/>
    </source>
</evidence>
<dbReference type="InterPro" id="IPR036388">
    <property type="entry name" value="WH-like_DNA-bd_sf"/>
</dbReference>
<feature type="domain" description="HTH lysR-type" evidence="5">
    <location>
        <begin position="4"/>
        <end position="61"/>
    </location>
</feature>
<dbReference type="Proteomes" id="UP000295507">
    <property type="component" value="Unassembled WGS sequence"/>
</dbReference>
<dbReference type="Gene3D" id="1.10.10.10">
    <property type="entry name" value="Winged helix-like DNA-binding domain superfamily/Winged helix DNA-binding domain"/>
    <property type="match status" value="1"/>
</dbReference>
<dbReference type="GO" id="GO:0003700">
    <property type="term" value="F:DNA-binding transcription factor activity"/>
    <property type="evidence" value="ECO:0007669"/>
    <property type="project" value="InterPro"/>
</dbReference>
<evidence type="ECO:0000259" key="5">
    <source>
        <dbReference type="PROSITE" id="PS50931"/>
    </source>
</evidence>
<dbReference type="InterPro" id="IPR058163">
    <property type="entry name" value="LysR-type_TF_proteobact-type"/>
</dbReference>
<gene>
    <name evidence="6" type="ORF">EV129_12721</name>
</gene>
<dbReference type="PANTHER" id="PTHR30537">
    <property type="entry name" value="HTH-TYPE TRANSCRIPTIONAL REGULATOR"/>
    <property type="match status" value="1"/>
</dbReference>
<evidence type="ECO:0000313" key="7">
    <source>
        <dbReference type="Proteomes" id="UP000295507"/>
    </source>
</evidence>
<dbReference type="SUPFAM" id="SSF46785">
    <property type="entry name" value="Winged helix' DNA-binding domain"/>
    <property type="match status" value="1"/>
</dbReference>
<name>A0A4R3RJB7_9HYPH</name>
<evidence type="ECO:0000313" key="6">
    <source>
        <dbReference type="EMBL" id="TCU31466.1"/>
    </source>
</evidence>
<dbReference type="Pfam" id="PF03466">
    <property type="entry name" value="LysR_substrate"/>
    <property type="match status" value="1"/>
</dbReference>